<dbReference type="Proteomes" id="UP000467249">
    <property type="component" value="Chromosome"/>
</dbReference>
<protein>
    <submittedName>
        <fullName evidence="7">Acyl-CoA dehydrogenase</fullName>
    </submittedName>
</protein>
<evidence type="ECO:0000256" key="5">
    <source>
        <dbReference type="ARBA" id="ARBA00023002"/>
    </source>
</evidence>
<keyword evidence="4" id="KW-0274">FAD</keyword>
<dbReference type="SUPFAM" id="SSF47203">
    <property type="entry name" value="Acyl-CoA dehydrogenase C-terminal domain-like"/>
    <property type="match status" value="1"/>
</dbReference>
<dbReference type="Pfam" id="PF00441">
    <property type="entry name" value="Acyl-CoA_dh_1"/>
    <property type="match status" value="1"/>
</dbReference>
<evidence type="ECO:0000256" key="2">
    <source>
        <dbReference type="ARBA" id="ARBA00009347"/>
    </source>
</evidence>
<dbReference type="SUPFAM" id="SSF56645">
    <property type="entry name" value="Acyl-CoA dehydrogenase NM domain-like"/>
    <property type="match status" value="1"/>
</dbReference>
<keyword evidence="8" id="KW-1185">Reference proteome</keyword>
<dbReference type="Gene3D" id="1.20.140.10">
    <property type="entry name" value="Butyryl-CoA Dehydrogenase, subunit A, domain 3"/>
    <property type="match status" value="1"/>
</dbReference>
<gene>
    <name evidence="7" type="ORF">MANY_43650</name>
</gene>
<keyword evidence="5" id="KW-0560">Oxidoreductase</keyword>
<dbReference type="GO" id="GO:0005737">
    <property type="term" value="C:cytoplasm"/>
    <property type="evidence" value="ECO:0007669"/>
    <property type="project" value="TreeGrafter"/>
</dbReference>
<dbReference type="Gene3D" id="1.10.540.10">
    <property type="entry name" value="Acyl-CoA dehydrogenase/oxidase, N-terminal domain"/>
    <property type="match status" value="1"/>
</dbReference>
<proteinExistence type="inferred from homology"/>
<evidence type="ECO:0000256" key="3">
    <source>
        <dbReference type="ARBA" id="ARBA00022630"/>
    </source>
</evidence>
<dbReference type="KEGG" id="many:MANY_43650"/>
<dbReference type="GO" id="GO:0033539">
    <property type="term" value="P:fatty acid beta-oxidation using acyl-CoA dehydrogenase"/>
    <property type="evidence" value="ECO:0007669"/>
    <property type="project" value="TreeGrafter"/>
</dbReference>
<organism evidence="7 8">
    <name type="scientific">Mycolicibacterium anyangense</name>
    <dbReference type="NCBI Taxonomy" id="1431246"/>
    <lineage>
        <taxon>Bacteria</taxon>
        <taxon>Bacillati</taxon>
        <taxon>Actinomycetota</taxon>
        <taxon>Actinomycetes</taxon>
        <taxon>Mycobacteriales</taxon>
        <taxon>Mycobacteriaceae</taxon>
        <taxon>Mycolicibacterium</taxon>
    </lineage>
</organism>
<evidence type="ECO:0000259" key="6">
    <source>
        <dbReference type="Pfam" id="PF00441"/>
    </source>
</evidence>
<evidence type="ECO:0000256" key="1">
    <source>
        <dbReference type="ARBA" id="ARBA00001974"/>
    </source>
</evidence>
<comment type="cofactor">
    <cofactor evidence="1">
        <name>FAD</name>
        <dbReference type="ChEBI" id="CHEBI:57692"/>
    </cofactor>
</comment>
<feature type="domain" description="Acyl-CoA dehydrogenase/oxidase C-terminal" evidence="6">
    <location>
        <begin position="196"/>
        <end position="314"/>
    </location>
</feature>
<reference evidence="7 8" key="1">
    <citation type="journal article" date="2019" name="Emerg. Microbes Infect.">
        <title>Comprehensive subspecies identification of 175 nontuberculous mycobacteria species based on 7547 genomic profiles.</title>
        <authorList>
            <person name="Matsumoto Y."/>
            <person name="Kinjo T."/>
            <person name="Motooka D."/>
            <person name="Nabeya D."/>
            <person name="Jung N."/>
            <person name="Uechi K."/>
            <person name="Horii T."/>
            <person name="Iida T."/>
            <person name="Fujita J."/>
            <person name="Nakamura S."/>
        </authorList>
    </citation>
    <scope>NUCLEOTIDE SEQUENCE [LARGE SCALE GENOMIC DNA]</scope>
    <source>
        <strain evidence="7 8">JCM 30275</strain>
    </source>
</reference>
<sequence>MKALTGGVFATSHSTDDFAELRQLAEDIGTRSFDERIGHRSLPDAFDTTAWRHLEEAGLTRLTSDPESGGSPRELALVLRALARHAVTVPVAETDVLAGWLAATAGLTVPGDGPLTVALGDHGVSAITGVPYASEAGAVVFALRDGSALRVAVAHPGELTITAGHNVGGEARDTVTVPELDFVTVDAAAELERRGAWARCVQALGALDAAVENSVTHTRDREQFGRPLSAFQSVQHALASMAGEVERARAAAELAVAAVAQHGFDSPQAEYAVTVAKVVLGRVVPTVVTAAHQLHGAIGVTIEHRLWLATMRARSWIDEFGDTATYARRLGRITLAAARDGDPWDVVVSGWAG</sequence>
<dbReference type="InterPro" id="IPR009075">
    <property type="entry name" value="AcylCo_DH/oxidase_C"/>
</dbReference>
<dbReference type="InterPro" id="IPR037069">
    <property type="entry name" value="AcylCoA_DH/ox_N_sf"/>
</dbReference>
<accession>A0A6N4WES8</accession>
<evidence type="ECO:0000313" key="7">
    <source>
        <dbReference type="EMBL" id="BBZ79028.1"/>
    </source>
</evidence>
<evidence type="ECO:0000313" key="8">
    <source>
        <dbReference type="Proteomes" id="UP000467249"/>
    </source>
</evidence>
<dbReference type="EMBL" id="AP022620">
    <property type="protein sequence ID" value="BBZ79028.1"/>
    <property type="molecule type" value="Genomic_DNA"/>
</dbReference>
<keyword evidence="3" id="KW-0285">Flavoprotein</keyword>
<dbReference type="GO" id="GO:0003995">
    <property type="term" value="F:acyl-CoA dehydrogenase activity"/>
    <property type="evidence" value="ECO:0007669"/>
    <property type="project" value="TreeGrafter"/>
</dbReference>
<dbReference type="PANTHER" id="PTHR48083:SF2">
    <property type="entry name" value="MEDIUM-CHAIN SPECIFIC ACYL-COA DEHYDROGENASE, MITOCHONDRIAL"/>
    <property type="match status" value="1"/>
</dbReference>
<dbReference type="GO" id="GO:0050660">
    <property type="term" value="F:flavin adenine dinucleotide binding"/>
    <property type="evidence" value="ECO:0007669"/>
    <property type="project" value="InterPro"/>
</dbReference>
<dbReference type="InterPro" id="IPR009100">
    <property type="entry name" value="AcylCoA_DH/oxidase_NM_dom_sf"/>
</dbReference>
<evidence type="ECO:0000256" key="4">
    <source>
        <dbReference type="ARBA" id="ARBA00022827"/>
    </source>
</evidence>
<comment type="similarity">
    <text evidence="2">Belongs to the acyl-CoA dehydrogenase family.</text>
</comment>
<dbReference type="RefSeq" id="WP_163806082.1">
    <property type="nucleotide sequence ID" value="NZ_AP022620.1"/>
</dbReference>
<dbReference type="AlphaFoldDB" id="A0A6N4WES8"/>
<dbReference type="InterPro" id="IPR036250">
    <property type="entry name" value="AcylCo_DH-like_C"/>
</dbReference>
<name>A0A6N4WES8_9MYCO</name>
<dbReference type="PANTHER" id="PTHR48083">
    <property type="entry name" value="MEDIUM-CHAIN SPECIFIC ACYL-COA DEHYDROGENASE, MITOCHONDRIAL-RELATED"/>
    <property type="match status" value="1"/>
</dbReference>
<dbReference type="InterPro" id="IPR050741">
    <property type="entry name" value="Acyl-CoA_dehydrogenase"/>
</dbReference>